<keyword evidence="3 9" id="KW-0819">tRNA processing</keyword>
<dbReference type="GO" id="GO:0002143">
    <property type="term" value="P:tRNA wobble position uridine thiolation"/>
    <property type="evidence" value="ECO:0007669"/>
    <property type="project" value="TreeGrafter"/>
</dbReference>
<dbReference type="GO" id="GO:0005737">
    <property type="term" value="C:cytoplasm"/>
    <property type="evidence" value="ECO:0007669"/>
    <property type="project" value="UniProtKB-SubCell"/>
</dbReference>
<organism evidence="12">
    <name type="scientific">Thermosulfidibacter takaii</name>
    <dbReference type="NCBI Taxonomy" id="412593"/>
    <lineage>
        <taxon>Bacteria</taxon>
        <taxon>Pseudomonadati</taxon>
        <taxon>Thermosulfidibacterota</taxon>
        <taxon>Thermosulfidibacteria</taxon>
        <taxon>Thermosulfidibacterales</taxon>
        <taxon>Thermosulfidibacteraceae</taxon>
    </lineage>
</organism>
<dbReference type="Pfam" id="PF20258">
    <property type="entry name" value="tRNA_Me_trans_C"/>
    <property type="match status" value="1"/>
</dbReference>
<dbReference type="Pfam" id="PF20259">
    <property type="entry name" value="tRNA_Me_trans_M"/>
    <property type="match status" value="1"/>
</dbReference>
<dbReference type="InterPro" id="IPR046885">
    <property type="entry name" value="MnmA-like_C"/>
</dbReference>
<dbReference type="GO" id="GO:0103016">
    <property type="term" value="F:tRNA-uridine 2-sulfurtransferase activity"/>
    <property type="evidence" value="ECO:0007669"/>
    <property type="project" value="UniProtKB-EC"/>
</dbReference>
<feature type="binding site" evidence="9">
    <location>
        <position position="32"/>
    </location>
    <ligand>
        <name>ATP</name>
        <dbReference type="ChEBI" id="CHEBI:30616"/>
    </ligand>
</feature>
<evidence type="ECO:0000256" key="2">
    <source>
        <dbReference type="ARBA" id="ARBA00022679"/>
    </source>
</evidence>
<evidence type="ECO:0000256" key="7">
    <source>
        <dbReference type="ARBA" id="ARBA00023157"/>
    </source>
</evidence>
<evidence type="ECO:0000313" key="12">
    <source>
        <dbReference type="EMBL" id="HDD52562.1"/>
    </source>
</evidence>
<feature type="binding site" evidence="9">
    <location>
        <begin position="6"/>
        <end position="13"/>
    </location>
    <ligand>
        <name>ATP</name>
        <dbReference type="ChEBI" id="CHEBI:30616"/>
    </ligand>
</feature>
<evidence type="ECO:0000256" key="1">
    <source>
        <dbReference type="ARBA" id="ARBA00022555"/>
    </source>
</evidence>
<dbReference type="InterPro" id="IPR014729">
    <property type="entry name" value="Rossmann-like_a/b/a_fold"/>
</dbReference>
<keyword evidence="5 9" id="KW-0067">ATP-binding</keyword>
<comment type="caution">
    <text evidence="12">The sequence shown here is derived from an EMBL/GenBank/DDBJ whole genome shotgun (WGS) entry which is preliminary data.</text>
</comment>
<dbReference type="GO" id="GO:0000049">
    <property type="term" value="F:tRNA binding"/>
    <property type="evidence" value="ECO:0007669"/>
    <property type="project" value="UniProtKB-KW"/>
</dbReference>
<comment type="subcellular location">
    <subcellularLocation>
        <location evidence="9">Cytoplasm</location>
    </subcellularLocation>
</comment>
<keyword evidence="1 9" id="KW-0820">tRNA-binding</keyword>
<dbReference type="NCBIfam" id="NF001138">
    <property type="entry name" value="PRK00143.1"/>
    <property type="match status" value="1"/>
</dbReference>
<dbReference type="Gene3D" id="2.30.30.280">
    <property type="entry name" value="Adenine nucleotide alpha hydrolases-like domains"/>
    <property type="match status" value="1"/>
</dbReference>
<keyword evidence="7" id="KW-1015">Disulfide bond</keyword>
<comment type="caution">
    <text evidence="9">Lacks conserved residue(s) required for the propagation of feature annotation.</text>
</comment>
<evidence type="ECO:0000256" key="5">
    <source>
        <dbReference type="ARBA" id="ARBA00022840"/>
    </source>
</evidence>
<dbReference type="Proteomes" id="UP000885690">
    <property type="component" value="Unassembled WGS sequence"/>
</dbReference>
<protein>
    <recommendedName>
        <fullName evidence="9">tRNA-specific 2-thiouridylase MnmA</fullName>
        <ecNumber evidence="9">2.8.1.13</ecNumber>
    </recommendedName>
</protein>
<feature type="active site" description="Cysteine persulfide intermediate" evidence="9">
    <location>
        <position position="185"/>
    </location>
</feature>
<dbReference type="FunFam" id="2.30.30.280:FF:000001">
    <property type="entry name" value="tRNA-specific 2-thiouridylase MnmA"/>
    <property type="match status" value="1"/>
</dbReference>
<dbReference type="InterPro" id="IPR023382">
    <property type="entry name" value="MnmA-like_central_sf"/>
</dbReference>
<dbReference type="PANTHER" id="PTHR11933">
    <property type="entry name" value="TRNA 5-METHYLAMINOMETHYL-2-THIOURIDYLATE -METHYLTRANSFERASE"/>
    <property type="match status" value="1"/>
</dbReference>
<dbReference type="Pfam" id="PF03054">
    <property type="entry name" value="tRNA_Me_trans"/>
    <property type="match status" value="1"/>
</dbReference>
<evidence type="ECO:0000256" key="9">
    <source>
        <dbReference type="HAMAP-Rule" id="MF_00144"/>
    </source>
</evidence>
<dbReference type="EMBL" id="DQWS01000026">
    <property type="protein sequence ID" value="HDD52562.1"/>
    <property type="molecule type" value="Genomic_DNA"/>
</dbReference>
<reference evidence="12" key="1">
    <citation type="journal article" date="2020" name="mSystems">
        <title>Genome- and Community-Level Interaction Insights into Carbon Utilization and Element Cycling Functions of Hydrothermarchaeota in Hydrothermal Sediment.</title>
        <authorList>
            <person name="Zhou Z."/>
            <person name="Liu Y."/>
            <person name="Xu W."/>
            <person name="Pan J."/>
            <person name="Luo Z.H."/>
            <person name="Li M."/>
        </authorList>
    </citation>
    <scope>NUCLEOTIDE SEQUENCE [LARGE SCALE GENOMIC DNA]</scope>
    <source>
        <strain evidence="12">HyVt-115</strain>
    </source>
</reference>
<evidence type="ECO:0000256" key="8">
    <source>
        <dbReference type="ARBA" id="ARBA00051542"/>
    </source>
</evidence>
<feature type="active site" description="Nucleophile" evidence="9">
    <location>
        <position position="89"/>
    </location>
</feature>
<accession>A0A7C0U5K4</accession>
<feature type="domain" description="tRNA-specific 2-thiouridylase MnmA-like central" evidence="11">
    <location>
        <begin position="201"/>
        <end position="255"/>
    </location>
</feature>
<dbReference type="SUPFAM" id="SSF52402">
    <property type="entry name" value="Adenine nucleotide alpha hydrolases-like"/>
    <property type="match status" value="1"/>
</dbReference>
<dbReference type="GO" id="GO:0005524">
    <property type="term" value="F:ATP binding"/>
    <property type="evidence" value="ECO:0007669"/>
    <property type="project" value="UniProtKB-KW"/>
</dbReference>
<dbReference type="InterPro" id="IPR046884">
    <property type="entry name" value="MnmA-like_central"/>
</dbReference>
<dbReference type="AlphaFoldDB" id="A0A7C0U5K4"/>
<dbReference type="PANTHER" id="PTHR11933:SF5">
    <property type="entry name" value="MITOCHONDRIAL TRNA-SPECIFIC 2-THIOURIDYLASE 1"/>
    <property type="match status" value="1"/>
</dbReference>
<comment type="similarity">
    <text evidence="9">Belongs to the MnmA/TRMU family.</text>
</comment>
<keyword evidence="2 9" id="KW-0808">Transferase</keyword>
<feature type="domain" description="tRNA-specific 2-thiouridylase MnmA-like C-terminal" evidence="10">
    <location>
        <begin position="265"/>
        <end position="335"/>
    </location>
</feature>
<dbReference type="EC" id="2.8.1.13" evidence="9"/>
<dbReference type="NCBIfam" id="TIGR00420">
    <property type="entry name" value="trmU"/>
    <property type="match status" value="1"/>
</dbReference>
<name>A0A7C0U5K4_9BACT</name>
<feature type="site" description="Interaction with tRNA" evidence="9">
    <location>
        <position position="114"/>
    </location>
</feature>
<evidence type="ECO:0000259" key="11">
    <source>
        <dbReference type="Pfam" id="PF20259"/>
    </source>
</evidence>
<feature type="region of interest" description="Interaction with tRNA" evidence="9">
    <location>
        <begin position="289"/>
        <end position="290"/>
    </location>
</feature>
<keyword evidence="9" id="KW-0963">Cytoplasm</keyword>
<dbReference type="CDD" id="cd01998">
    <property type="entry name" value="MnmA_TRMU-like"/>
    <property type="match status" value="1"/>
</dbReference>
<sequence length="339" mass="38071">MEIAVALSGGIDSAMAAHLLKEEGHNVWAITMVHHRRTEETLDRVKRVAEILTIPLEVVEVREVFQREVLSPFAEAYARGLTPNPCPLCNRRVKLGILMKRAMAKGADKMATGHYARVVEKDNGPHLMKGKDPRKDQSYFLALLTREQLEHLVLPLGEWTRQEVEVMAKKLSLWEKGLKSSQEICFLQGHYTQLLKEIGIDPGPGPIKDLNGKTLGTHKGYTHYTIGQRRGLGIAAGRPLYIVKIIPQENTVIVGPPEALMAEKVQLSYVHWIHTPPGSPPWKLKVKIRYRHREAPALVKDHGRTISFHTPQRAPTPGQLAVFYKEDEVLGGGQIQEVF</sequence>
<feature type="binding site" evidence="9">
    <location>
        <position position="113"/>
    </location>
    <ligand>
        <name>ATP</name>
        <dbReference type="ChEBI" id="CHEBI:30616"/>
    </ligand>
</feature>
<feature type="region of interest" description="Interaction with tRNA" evidence="9">
    <location>
        <begin position="135"/>
        <end position="137"/>
    </location>
</feature>
<proteinExistence type="inferred from homology"/>
<evidence type="ECO:0000256" key="3">
    <source>
        <dbReference type="ARBA" id="ARBA00022694"/>
    </source>
</evidence>
<comment type="function">
    <text evidence="9">Catalyzes the 2-thiolation of uridine at the wobble position (U34) of tRNA, leading to the formation of s(2)U34.</text>
</comment>
<keyword evidence="4 9" id="KW-0547">Nucleotide-binding</keyword>
<keyword evidence="6 9" id="KW-0694">RNA-binding</keyword>
<dbReference type="InterPro" id="IPR004506">
    <property type="entry name" value="MnmA-like"/>
</dbReference>
<gene>
    <name evidence="9 12" type="primary">mnmA</name>
    <name evidence="12" type="ORF">ENF32_00640</name>
</gene>
<dbReference type="Gene3D" id="2.40.30.10">
    <property type="entry name" value="Translation factors"/>
    <property type="match status" value="1"/>
</dbReference>
<dbReference type="HAMAP" id="MF_00144">
    <property type="entry name" value="tRNA_thiouridyl_MnmA"/>
    <property type="match status" value="1"/>
</dbReference>
<dbReference type="Gene3D" id="3.40.50.620">
    <property type="entry name" value="HUPs"/>
    <property type="match status" value="1"/>
</dbReference>
<evidence type="ECO:0000256" key="4">
    <source>
        <dbReference type="ARBA" id="ARBA00022741"/>
    </source>
</evidence>
<evidence type="ECO:0000256" key="6">
    <source>
        <dbReference type="ARBA" id="ARBA00022884"/>
    </source>
</evidence>
<comment type="catalytic activity">
    <reaction evidence="8 9">
        <text>S-sulfanyl-L-cysteinyl-[protein] + uridine(34) in tRNA + AH2 + ATP = 2-thiouridine(34) in tRNA + L-cysteinyl-[protein] + A + AMP + diphosphate + H(+)</text>
        <dbReference type="Rhea" id="RHEA:47032"/>
        <dbReference type="Rhea" id="RHEA-COMP:10131"/>
        <dbReference type="Rhea" id="RHEA-COMP:11726"/>
        <dbReference type="Rhea" id="RHEA-COMP:11727"/>
        <dbReference type="Rhea" id="RHEA-COMP:11728"/>
        <dbReference type="ChEBI" id="CHEBI:13193"/>
        <dbReference type="ChEBI" id="CHEBI:15378"/>
        <dbReference type="ChEBI" id="CHEBI:17499"/>
        <dbReference type="ChEBI" id="CHEBI:29950"/>
        <dbReference type="ChEBI" id="CHEBI:30616"/>
        <dbReference type="ChEBI" id="CHEBI:33019"/>
        <dbReference type="ChEBI" id="CHEBI:61963"/>
        <dbReference type="ChEBI" id="CHEBI:65315"/>
        <dbReference type="ChEBI" id="CHEBI:87170"/>
        <dbReference type="ChEBI" id="CHEBI:456215"/>
        <dbReference type="EC" id="2.8.1.13"/>
    </reaction>
</comment>
<evidence type="ECO:0000259" key="10">
    <source>
        <dbReference type="Pfam" id="PF20258"/>
    </source>
</evidence>
<feature type="site" description="Interaction with tRNA" evidence="9">
    <location>
        <position position="319"/>
    </location>
</feature>